<keyword evidence="3" id="KW-1185">Reference proteome</keyword>
<accession>A0ABX5AUR2</accession>
<comment type="caution">
    <text evidence="2">The sequence shown here is derived from an EMBL/GenBank/DDBJ whole genome shotgun (WGS) entry which is preliminary data.</text>
</comment>
<dbReference type="InterPro" id="IPR037523">
    <property type="entry name" value="VOC_core"/>
</dbReference>
<dbReference type="Gene3D" id="3.10.180.10">
    <property type="entry name" value="2,3-Dihydroxybiphenyl 1,2-Dioxygenase, domain 1"/>
    <property type="match status" value="1"/>
</dbReference>
<dbReference type="Pfam" id="PF00903">
    <property type="entry name" value="Glyoxalase"/>
    <property type="match status" value="1"/>
</dbReference>
<reference evidence="2 3" key="1">
    <citation type="journal article" date="2008" name="Int. J. Syst. Evol. Microbiol.">
        <title>Leifsonia pindariensis sp. nov., isolated from the Pindari glacier of the Indian Himalayas, and emended description of the genus Leifsonia.</title>
        <authorList>
            <person name="Reddy G.S."/>
            <person name="Prabagaran S.R."/>
            <person name="Shivaji S."/>
        </authorList>
    </citation>
    <scope>NUCLEOTIDE SEQUENCE [LARGE SCALE GENOMIC DNA]</scope>
    <source>
        <strain evidence="2 3">PON 10</strain>
    </source>
</reference>
<evidence type="ECO:0000259" key="1">
    <source>
        <dbReference type="PROSITE" id="PS51819"/>
    </source>
</evidence>
<dbReference type="GO" id="GO:0051213">
    <property type="term" value="F:dioxygenase activity"/>
    <property type="evidence" value="ECO:0007669"/>
    <property type="project" value="UniProtKB-KW"/>
</dbReference>
<dbReference type="InterPro" id="IPR029068">
    <property type="entry name" value="Glyas_Bleomycin-R_OHBP_Dase"/>
</dbReference>
<keyword evidence="2" id="KW-0223">Dioxygenase</keyword>
<dbReference type="EMBL" id="MPZN01000041">
    <property type="protein sequence ID" value="PPL16940.1"/>
    <property type="molecule type" value="Genomic_DNA"/>
</dbReference>
<organism evidence="2 3">
    <name type="scientific">Microterricola pindariensis</name>
    <dbReference type="NCBI Taxonomy" id="478010"/>
    <lineage>
        <taxon>Bacteria</taxon>
        <taxon>Bacillati</taxon>
        <taxon>Actinomycetota</taxon>
        <taxon>Actinomycetes</taxon>
        <taxon>Micrococcales</taxon>
        <taxon>Microbacteriaceae</taxon>
        <taxon>Microterricola</taxon>
    </lineage>
</organism>
<feature type="domain" description="VOC" evidence="1">
    <location>
        <begin position="5"/>
        <end position="132"/>
    </location>
</feature>
<dbReference type="PROSITE" id="PS51819">
    <property type="entry name" value="VOC"/>
    <property type="match status" value="1"/>
</dbReference>
<protein>
    <submittedName>
        <fullName evidence="2">Dioxygenase</fullName>
    </submittedName>
</protein>
<evidence type="ECO:0000313" key="3">
    <source>
        <dbReference type="Proteomes" id="UP000237755"/>
    </source>
</evidence>
<evidence type="ECO:0000313" key="2">
    <source>
        <dbReference type="EMBL" id="PPL16940.1"/>
    </source>
</evidence>
<gene>
    <name evidence="2" type="ORF">GY24_12015</name>
</gene>
<dbReference type="RefSeq" id="WP_104476085.1">
    <property type="nucleotide sequence ID" value="NZ_MPZN01000041.1"/>
</dbReference>
<dbReference type="InterPro" id="IPR004360">
    <property type="entry name" value="Glyas_Fos-R_dOase_dom"/>
</dbReference>
<dbReference type="SUPFAM" id="SSF54593">
    <property type="entry name" value="Glyoxalase/Bleomycin resistance protein/Dihydroxybiphenyl dioxygenase"/>
    <property type="match status" value="1"/>
</dbReference>
<keyword evidence="2" id="KW-0560">Oxidoreductase</keyword>
<sequence>MSLRGFSTINFWAEDVQAAADWYAQFLGIEPYFTRSGPDGKLAYAEFRIGDYQHELGIIDSRYRPAHAATDGALSEPHGAVMYWHVDELEGTVERLLALGAAEYEPVTARGEGFVTASVVDPFGNLLGVMNNPHYLEVLEAAGERQQGSAAD</sequence>
<name>A0ABX5AUR2_9MICO</name>
<proteinExistence type="predicted"/>
<dbReference type="Proteomes" id="UP000237755">
    <property type="component" value="Unassembled WGS sequence"/>
</dbReference>